<reference evidence="1 2" key="1">
    <citation type="submission" date="2018-11" db="EMBL/GenBank/DDBJ databases">
        <title>The genome draft of YIM 96095.</title>
        <authorList>
            <person name="Tang S.-K."/>
            <person name="Chunyu W.-X."/>
            <person name="Feng Y.-Z."/>
        </authorList>
    </citation>
    <scope>NUCLEOTIDE SEQUENCE [LARGE SCALE GENOMIC DNA]</scope>
    <source>
        <strain evidence="1 2">YIM 96095</strain>
    </source>
</reference>
<sequence>MLTGTTGAFARCALTITTSAGTRLRHLVDDHLRAGVNAAEHWLLAADVIIVPGEDEPREAAAAGFLRYPGCRVIATQSARPTVFARGADTALPARSNWEAQLAASLTHSWLAAGGTMDDLASAWPTWRFTPPLQREGRPDVAVSLRLAERGARCRWRARG</sequence>
<evidence type="ECO:0000313" key="1">
    <source>
        <dbReference type="EMBL" id="RNL86603.1"/>
    </source>
</evidence>
<comment type="caution">
    <text evidence="1">The sequence shown here is derived from an EMBL/GenBank/DDBJ whole genome shotgun (WGS) entry which is preliminary data.</text>
</comment>
<dbReference type="EMBL" id="RJMB01000003">
    <property type="protein sequence ID" value="RNL86603.1"/>
    <property type="molecule type" value="Genomic_DNA"/>
</dbReference>
<dbReference type="Proteomes" id="UP000269198">
    <property type="component" value="Unassembled WGS sequence"/>
</dbReference>
<dbReference type="RefSeq" id="WP_123200128.1">
    <property type="nucleotide sequence ID" value="NZ_RJMB01000003.1"/>
</dbReference>
<protein>
    <submittedName>
        <fullName evidence="1">Uncharacterized protein</fullName>
    </submittedName>
</protein>
<gene>
    <name evidence="1" type="ORF">EFW17_05280</name>
</gene>
<name>A0A3N0EFG2_9ACTN</name>
<accession>A0A3N0EFG2</accession>
<evidence type="ECO:0000313" key="2">
    <source>
        <dbReference type="Proteomes" id="UP000269198"/>
    </source>
</evidence>
<proteinExistence type="predicted"/>
<keyword evidence="2" id="KW-1185">Reference proteome</keyword>
<organism evidence="1 2">
    <name type="scientific">Halostreptopolyspora alba</name>
    <dbReference type="NCBI Taxonomy" id="2487137"/>
    <lineage>
        <taxon>Bacteria</taxon>
        <taxon>Bacillati</taxon>
        <taxon>Actinomycetota</taxon>
        <taxon>Actinomycetes</taxon>
        <taxon>Streptosporangiales</taxon>
        <taxon>Nocardiopsidaceae</taxon>
        <taxon>Halostreptopolyspora</taxon>
    </lineage>
</organism>
<dbReference type="AlphaFoldDB" id="A0A3N0EFG2"/>